<dbReference type="PANTHER" id="PTHR11567:SF142">
    <property type="entry name" value="PHOSPHOGLYCERATE MUTASE-LIKE PROTEIN"/>
    <property type="match status" value="1"/>
</dbReference>
<comment type="similarity">
    <text evidence="1">Belongs to the histidine acid phosphatase family.</text>
</comment>
<organism evidence="4 5">
    <name type="scientific">Talaromyces pinophilus</name>
    <name type="common">Penicillium pinophilum</name>
    <dbReference type="NCBI Taxonomy" id="128442"/>
    <lineage>
        <taxon>Eukaryota</taxon>
        <taxon>Fungi</taxon>
        <taxon>Dikarya</taxon>
        <taxon>Ascomycota</taxon>
        <taxon>Pezizomycotina</taxon>
        <taxon>Eurotiomycetes</taxon>
        <taxon>Eurotiomycetidae</taxon>
        <taxon>Eurotiales</taxon>
        <taxon>Trichocomaceae</taxon>
        <taxon>Talaromyces</taxon>
        <taxon>Talaromyces sect. Talaromyces</taxon>
    </lineage>
</organism>
<comment type="caution">
    <text evidence="4">The sequence shown here is derived from an EMBL/GenBank/DDBJ whole genome shotgun (WGS) entry which is preliminary data.</text>
</comment>
<evidence type="ECO:0000313" key="4">
    <source>
        <dbReference type="EMBL" id="GAM37519.1"/>
    </source>
</evidence>
<evidence type="ECO:0000313" key="5">
    <source>
        <dbReference type="Proteomes" id="UP000053095"/>
    </source>
</evidence>
<keyword evidence="2" id="KW-0472">Membrane</keyword>
<proteinExistence type="inferred from homology"/>
<keyword evidence="3" id="KW-0732">Signal</keyword>
<keyword evidence="2" id="KW-1133">Transmembrane helix</keyword>
<evidence type="ECO:0000256" key="1">
    <source>
        <dbReference type="ARBA" id="ARBA00005375"/>
    </source>
</evidence>
<dbReference type="Gene3D" id="3.40.50.1240">
    <property type="entry name" value="Phosphoglycerate mutase-like"/>
    <property type="match status" value="1"/>
</dbReference>
<evidence type="ECO:0008006" key="6">
    <source>
        <dbReference type="Google" id="ProtNLM"/>
    </source>
</evidence>
<sequence>MQVISPHAILLALTAIYMQFATAETVLGVYIYHRHGDRTPKILGSTALTALGYDEIFARGSYYHGRYINSSSSSQIHGISPSLVRLSQLNVSAPTDNVIQNSAAGWLQGLYPPAGQTANQTLSNGTSVQPPLNGFQLIPVSTLSSGSDSESSSWLQGVTGCQNAAISSNNYFSSPPYQSLLSSTKSLYQSLSPMINATFSLSDMSFKNAYTIWDLLNVASIHNSTQEYPALQGLNTSLMNQLFELANIHEYNLAYNSSDPVRGIAGAVLAGQVLQGLNNTITSRGSGNTLTVQFGSYATALSYFGLSDLTAASSNFTGIPDYASSMVWELVTNSSISDGFPSPSDIYVRFYFNNGTSAASADLTNYPLFNQSSLLLSWSDFVSSSQKFAVTSQDQWCQQCGNAGSSCAAISSSSSAATPSTSSDSSSGGISKAVAGVIGAMVTLGVVLGLEALVMLIGGIRLTIKRANVPSTPVTEKTVAGERP</sequence>
<keyword evidence="2" id="KW-0812">Transmembrane</keyword>
<gene>
    <name evidence="4" type="ORF">TCE0_024f07504</name>
</gene>
<dbReference type="SUPFAM" id="SSF53254">
    <property type="entry name" value="Phosphoglycerate mutase-like"/>
    <property type="match status" value="1"/>
</dbReference>
<name>A0A6V8HB71_TALPI</name>
<dbReference type="InterPro" id="IPR029033">
    <property type="entry name" value="His_PPase_superfam"/>
</dbReference>
<dbReference type="Pfam" id="PF00328">
    <property type="entry name" value="His_Phos_2"/>
    <property type="match status" value="1"/>
</dbReference>
<feature type="signal peptide" evidence="3">
    <location>
        <begin position="1"/>
        <end position="23"/>
    </location>
</feature>
<dbReference type="PANTHER" id="PTHR11567">
    <property type="entry name" value="ACID PHOSPHATASE-RELATED"/>
    <property type="match status" value="1"/>
</dbReference>
<keyword evidence="5" id="KW-1185">Reference proteome</keyword>
<dbReference type="InterPro" id="IPR000560">
    <property type="entry name" value="His_Pase_clade-2"/>
</dbReference>
<dbReference type="GO" id="GO:0016791">
    <property type="term" value="F:phosphatase activity"/>
    <property type="evidence" value="ECO:0007669"/>
    <property type="project" value="TreeGrafter"/>
</dbReference>
<evidence type="ECO:0000256" key="3">
    <source>
        <dbReference type="SAM" id="SignalP"/>
    </source>
</evidence>
<reference evidence="5" key="1">
    <citation type="journal article" date="2015" name="Genome Announc.">
        <title>Draft genome sequence of Talaromyces cellulolyticus strain Y-94, a source of lignocellulosic biomass-degrading enzymes.</title>
        <authorList>
            <person name="Fujii T."/>
            <person name="Koike H."/>
            <person name="Sawayama S."/>
            <person name="Yano S."/>
            <person name="Inoue H."/>
        </authorList>
    </citation>
    <scope>NUCLEOTIDE SEQUENCE [LARGE SCALE GENOMIC DNA]</scope>
    <source>
        <strain evidence="5">Y-94</strain>
    </source>
</reference>
<accession>A0A6V8HB71</accession>
<feature type="transmembrane region" description="Helical" evidence="2">
    <location>
        <begin position="433"/>
        <end position="457"/>
    </location>
</feature>
<protein>
    <recommendedName>
        <fullName evidence="6">Acid phosphatase</fullName>
    </recommendedName>
</protein>
<dbReference type="EMBL" id="DF933820">
    <property type="protein sequence ID" value="GAM37519.1"/>
    <property type="molecule type" value="Genomic_DNA"/>
</dbReference>
<dbReference type="AlphaFoldDB" id="A0A6V8HB71"/>
<feature type="chain" id="PRO_5027900480" description="Acid phosphatase" evidence="3">
    <location>
        <begin position="24"/>
        <end position="484"/>
    </location>
</feature>
<dbReference type="Proteomes" id="UP000053095">
    <property type="component" value="Unassembled WGS sequence"/>
</dbReference>
<dbReference type="InterPro" id="IPR050645">
    <property type="entry name" value="Histidine_acid_phosphatase"/>
</dbReference>
<evidence type="ECO:0000256" key="2">
    <source>
        <dbReference type="SAM" id="Phobius"/>
    </source>
</evidence>